<dbReference type="EMBL" id="BLXT01003854">
    <property type="protein sequence ID" value="GFO07287.1"/>
    <property type="molecule type" value="Genomic_DNA"/>
</dbReference>
<comment type="caution">
    <text evidence="2">The sequence shown here is derived from an EMBL/GenBank/DDBJ whole genome shotgun (WGS) entry which is preliminary data.</text>
</comment>
<name>A0AAV4AK92_9GAST</name>
<reference evidence="2 3" key="1">
    <citation type="journal article" date="2021" name="Elife">
        <title>Chloroplast acquisition without the gene transfer in kleptoplastic sea slugs, Plakobranchus ocellatus.</title>
        <authorList>
            <person name="Maeda T."/>
            <person name="Takahashi S."/>
            <person name="Yoshida T."/>
            <person name="Shimamura S."/>
            <person name="Takaki Y."/>
            <person name="Nagai Y."/>
            <person name="Toyoda A."/>
            <person name="Suzuki Y."/>
            <person name="Arimoto A."/>
            <person name="Ishii H."/>
            <person name="Satoh N."/>
            <person name="Nishiyama T."/>
            <person name="Hasebe M."/>
            <person name="Maruyama T."/>
            <person name="Minagawa J."/>
            <person name="Obokata J."/>
            <person name="Shigenobu S."/>
        </authorList>
    </citation>
    <scope>NUCLEOTIDE SEQUENCE [LARGE SCALE GENOMIC DNA]</scope>
</reference>
<dbReference type="Proteomes" id="UP000735302">
    <property type="component" value="Unassembled WGS sequence"/>
</dbReference>
<feature type="region of interest" description="Disordered" evidence="1">
    <location>
        <begin position="1"/>
        <end position="37"/>
    </location>
</feature>
<keyword evidence="3" id="KW-1185">Reference proteome</keyword>
<evidence type="ECO:0000313" key="2">
    <source>
        <dbReference type="EMBL" id="GFO07287.1"/>
    </source>
</evidence>
<gene>
    <name evidence="2" type="ORF">PoB_003379200</name>
</gene>
<accession>A0AAV4AK92</accession>
<feature type="compositionally biased region" description="Acidic residues" evidence="1">
    <location>
        <begin position="19"/>
        <end position="37"/>
    </location>
</feature>
<evidence type="ECO:0000256" key="1">
    <source>
        <dbReference type="SAM" id="MobiDB-lite"/>
    </source>
</evidence>
<sequence length="124" mass="14774">MKEKRERRKAEEEKQKEEEHEEQNEIEEEEEEEEEEGCYGFCTEPVYNKMISGVQVFHEARAPVADPNPRQKGPCRSQGGLSLATVPSKSPRKEEEKRWRRSREKKKSRRSRVKERSRMRGRKG</sequence>
<feature type="compositionally biased region" description="Basic and acidic residues" evidence="1">
    <location>
        <begin position="1"/>
        <end position="18"/>
    </location>
</feature>
<feature type="compositionally biased region" description="Basic residues" evidence="1">
    <location>
        <begin position="99"/>
        <end position="124"/>
    </location>
</feature>
<proteinExistence type="predicted"/>
<feature type="region of interest" description="Disordered" evidence="1">
    <location>
        <begin position="62"/>
        <end position="124"/>
    </location>
</feature>
<protein>
    <submittedName>
        <fullName evidence="2">Uncharacterized protein</fullName>
    </submittedName>
</protein>
<evidence type="ECO:0000313" key="3">
    <source>
        <dbReference type="Proteomes" id="UP000735302"/>
    </source>
</evidence>
<organism evidence="2 3">
    <name type="scientific">Plakobranchus ocellatus</name>
    <dbReference type="NCBI Taxonomy" id="259542"/>
    <lineage>
        <taxon>Eukaryota</taxon>
        <taxon>Metazoa</taxon>
        <taxon>Spiralia</taxon>
        <taxon>Lophotrochozoa</taxon>
        <taxon>Mollusca</taxon>
        <taxon>Gastropoda</taxon>
        <taxon>Heterobranchia</taxon>
        <taxon>Euthyneura</taxon>
        <taxon>Panpulmonata</taxon>
        <taxon>Sacoglossa</taxon>
        <taxon>Placobranchoidea</taxon>
        <taxon>Plakobranchidae</taxon>
        <taxon>Plakobranchus</taxon>
    </lineage>
</organism>
<dbReference type="AlphaFoldDB" id="A0AAV4AK92"/>